<organism evidence="1 2">
    <name type="scientific">Pisum sativum</name>
    <name type="common">Garden pea</name>
    <name type="synonym">Lathyrus oleraceus</name>
    <dbReference type="NCBI Taxonomy" id="3888"/>
    <lineage>
        <taxon>Eukaryota</taxon>
        <taxon>Viridiplantae</taxon>
        <taxon>Streptophyta</taxon>
        <taxon>Embryophyta</taxon>
        <taxon>Tracheophyta</taxon>
        <taxon>Spermatophyta</taxon>
        <taxon>Magnoliopsida</taxon>
        <taxon>eudicotyledons</taxon>
        <taxon>Gunneridae</taxon>
        <taxon>Pentapetalae</taxon>
        <taxon>rosids</taxon>
        <taxon>fabids</taxon>
        <taxon>Fabales</taxon>
        <taxon>Fabaceae</taxon>
        <taxon>Papilionoideae</taxon>
        <taxon>50 kb inversion clade</taxon>
        <taxon>NPAAA clade</taxon>
        <taxon>Hologalegina</taxon>
        <taxon>IRL clade</taxon>
        <taxon>Fabeae</taxon>
        <taxon>Lathyrus</taxon>
    </lineage>
</organism>
<reference evidence="1 2" key="1">
    <citation type="journal article" date="2022" name="Nat. Genet.">
        <title>Improved pea reference genome and pan-genome highlight genomic features and evolutionary characteristics.</title>
        <authorList>
            <person name="Yang T."/>
            <person name="Liu R."/>
            <person name="Luo Y."/>
            <person name="Hu S."/>
            <person name="Wang D."/>
            <person name="Wang C."/>
            <person name="Pandey M.K."/>
            <person name="Ge S."/>
            <person name="Xu Q."/>
            <person name="Li N."/>
            <person name="Li G."/>
            <person name="Huang Y."/>
            <person name="Saxena R.K."/>
            <person name="Ji Y."/>
            <person name="Li M."/>
            <person name="Yan X."/>
            <person name="He Y."/>
            <person name="Liu Y."/>
            <person name="Wang X."/>
            <person name="Xiang C."/>
            <person name="Varshney R.K."/>
            <person name="Ding H."/>
            <person name="Gao S."/>
            <person name="Zong X."/>
        </authorList>
    </citation>
    <scope>NUCLEOTIDE SEQUENCE [LARGE SCALE GENOMIC DNA]</scope>
    <source>
        <strain evidence="1 2">cv. Zhongwan 6</strain>
    </source>
</reference>
<dbReference type="PANTHER" id="PTHR24423:SF637">
    <property type="entry name" value="ETHYLENE RECEPTOR"/>
    <property type="match status" value="1"/>
</dbReference>
<dbReference type="EMBL" id="JAMSHJ010000006">
    <property type="protein sequence ID" value="KAI5397570.1"/>
    <property type="molecule type" value="Genomic_DNA"/>
</dbReference>
<dbReference type="InterPro" id="IPR011006">
    <property type="entry name" value="CheY-like_superfamily"/>
</dbReference>
<accession>A0A9D4WB44</accession>
<dbReference type="SUPFAM" id="SSF52172">
    <property type="entry name" value="CheY-like"/>
    <property type="match status" value="1"/>
</dbReference>
<sequence length="333" mass="36680">MSNGMGRPMHSVMGLLSMLQDEKLKNEQKVLVDSTVRTSSVVSNLMNDAMDNSDREGGSGRFSWEMKCFGLHNMLKEAACIARCMSLCKGFGFKVEVDKSLPNYVIGDEKRVFQVILHMVRSLIDGNHGGGILVFRVFAELGSRGRTDQGCATWRPSSSSGNVHVRFEIGISSNDSESETSGRLSGRMHTSDHAFEEKLSFSICKNIIQSMKGSIRSVPNARGFPQVMTLALRFQLRRSIAVTIPEPGESSESSSSNSLFRGCVVTSVSSGFECLSLFGPAGGSPFELILLDLHLPDLDGFEVTSRIWKLKSRNRPIVVALKRICGKMHAYWI</sequence>
<dbReference type="GO" id="GO:0005524">
    <property type="term" value="F:ATP binding"/>
    <property type="evidence" value="ECO:0007669"/>
    <property type="project" value="UniProtKB-KW"/>
</dbReference>
<gene>
    <name evidence="1" type="ORF">KIW84_063404</name>
</gene>
<dbReference type="GO" id="GO:0051740">
    <property type="term" value="F:ethylene binding"/>
    <property type="evidence" value="ECO:0007669"/>
    <property type="project" value="TreeGrafter"/>
</dbReference>
<protein>
    <submittedName>
        <fullName evidence="1">Uncharacterized protein</fullName>
    </submittedName>
</protein>
<dbReference type="GO" id="GO:0046872">
    <property type="term" value="F:metal ion binding"/>
    <property type="evidence" value="ECO:0007669"/>
    <property type="project" value="UniProtKB-KW"/>
</dbReference>
<dbReference type="Proteomes" id="UP001058974">
    <property type="component" value="Chromosome 6"/>
</dbReference>
<dbReference type="CDD" id="cd16938">
    <property type="entry name" value="HATPase_ETR2_ERS2-EIN4-like"/>
    <property type="match status" value="1"/>
</dbReference>
<dbReference type="GO" id="GO:0005783">
    <property type="term" value="C:endoplasmic reticulum"/>
    <property type="evidence" value="ECO:0007669"/>
    <property type="project" value="TreeGrafter"/>
</dbReference>
<comment type="caution">
    <text evidence="1">The sequence shown here is derived from an EMBL/GenBank/DDBJ whole genome shotgun (WGS) entry which is preliminary data.</text>
</comment>
<name>A0A9D4WB44_PEA</name>
<keyword evidence="2" id="KW-1185">Reference proteome</keyword>
<evidence type="ECO:0000313" key="1">
    <source>
        <dbReference type="EMBL" id="KAI5397570.1"/>
    </source>
</evidence>
<dbReference type="AlphaFoldDB" id="A0A9D4WB44"/>
<evidence type="ECO:0000313" key="2">
    <source>
        <dbReference type="Proteomes" id="UP001058974"/>
    </source>
</evidence>
<dbReference type="GO" id="GO:0038199">
    <property type="term" value="F:ethylene receptor activity"/>
    <property type="evidence" value="ECO:0007669"/>
    <property type="project" value="TreeGrafter"/>
</dbReference>
<dbReference type="Gramene" id="Psat06G0340400-T1">
    <property type="protein sequence ID" value="KAI5397570.1"/>
    <property type="gene ID" value="KIW84_063404"/>
</dbReference>
<dbReference type="PANTHER" id="PTHR24423">
    <property type="entry name" value="TWO-COMPONENT SENSOR HISTIDINE KINASE"/>
    <property type="match status" value="1"/>
</dbReference>
<dbReference type="GO" id="GO:0016301">
    <property type="term" value="F:kinase activity"/>
    <property type="evidence" value="ECO:0007669"/>
    <property type="project" value="UniProtKB-KW"/>
</dbReference>
<dbReference type="Gene3D" id="3.40.50.2300">
    <property type="match status" value="1"/>
</dbReference>
<proteinExistence type="predicted"/>
<dbReference type="Gene3D" id="3.30.565.10">
    <property type="entry name" value="Histidine kinase-like ATPase, C-terminal domain"/>
    <property type="match status" value="1"/>
</dbReference>
<dbReference type="InterPro" id="IPR036890">
    <property type="entry name" value="HATPase_C_sf"/>
</dbReference>